<dbReference type="InterPro" id="IPR007197">
    <property type="entry name" value="rSAM"/>
</dbReference>
<evidence type="ECO:0000256" key="3">
    <source>
        <dbReference type="ARBA" id="ARBA00022485"/>
    </source>
</evidence>
<dbReference type="SFLD" id="SFLDG01082">
    <property type="entry name" value="B12-binding_domain_containing"/>
    <property type="match status" value="1"/>
</dbReference>
<evidence type="ECO:0000256" key="9">
    <source>
        <dbReference type="ARBA" id="ARBA00033765"/>
    </source>
</evidence>
<dbReference type="PROSITE" id="PS51918">
    <property type="entry name" value="RADICAL_SAM"/>
    <property type="match status" value="1"/>
</dbReference>
<keyword evidence="4 15" id="KW-0808">Transferase</keyword>
<dbReference type="SUPFAM" id="SSF102114">
    <property type="entry name" value="Radical SAM enzymes"/>
    <property type="match status" value="1"/>
</dbReference>
<keyword evidence="5" id="KW-0949">S-adenosyl-L-methionine</keyword>
<organism evidence="15 16">
    <name type="scientific">Candidatus Shapirobacteria bacterium CG09_land_8_20_14_0_10_38_17</name>
    <dbReference type="NCBI Taxonomy" id="1974884"/>
    <lineage>
        <taxon>Bacteria</taxon>
        <taxon>Candidatus Shapironibacteriota</taxon>
    </lineage>
</organism>
<dbReference type="Proteomes" id="UP000231282">
    <property type="component" value="Unassembled WGS sequence"/>
</dbReference>
<evidence type="ECO:0000256" key="10">
    <source>
        <dbReference type="ARBA" id="ARBA00068570"/>
    </source>
</evidence>
<evidence type="ECO:0000256" key="7">
    <source>
        <dbReference type="ARBA" id="ARBA00023004"/>
    </source>
</evidence>
<accession>A0A2H0WQT1</accession>
<evidence type="ECO:0000256" key="12">
    <source>
        <dbReference type="ARBA" id="ARBA00081141"/>
    </source>
</evidence>
<dbReference type="InterPro" id="IPR058240">
    <property type="entry name" value="rSAM_sf"/>
</dbReference>
<dbReference type="Gene3D" id="3.80.30.20">
    <property type="entry name" value="tm_1862 like domain"/>
    <property type="match status" value="1"/>
</dbReference>
<evidence type="ECO:0000313" key="16">
    <source>
        <dbReference type="Proteomes" id="UP000231282"/>
    </source>
</evidence>
<evidence type="ECO:0000256" key="6">
    <source>
        <dbReference type="ARBA" id="ARBA00022723"/>
    </source>
</evidence>
<dbReference type="NCBIfam" id="TIGR00089">
    <property type="entry name" value="MiaB/RimO family radical SAM methylthiotransferase"/>
    <property type="match status" value="1"/>
</dbReference>
<reference evidence="16" key="1">
    <citation type="submission" date="2017-09" db="EMBL/GenBank/DDBJ databases">
        <title>Depth-based differentiation of microbial function through sediment-hosted aquifers and enrichment of novel symbionts in the deep terrestrial subsurface.</title>
        <authorList>
            <person name="Probst A.J."/>
            <person name="Ladd B."/>
            <person name="Jarett J.K."/>
            <person name="Geller-Mcgrath D.E."/>
            <person name="Sieber C.M.K."/>
            <person name="Emerson J.B."/>
            <person name="Anantharaman K."/>
            <person name="Thomas B.C."/>
            <person name="Malmstrom R."/>
            <person name="Stieglmeier M."/>
            <person name="Klingl A."/>
            <person name="Woyke T."/>
            <person name="Ryan C.M."/>
            <person name="Banfield J.F."/>
        </authorList>
    </citation>
    <scope>NUCLEOTIDE SEQUENCE [LARGE SCALE GENOMIC DNA]</scope>
</reference>
<comment type="cofactor">
    <cofactor evidence="1">
        <name>[4Fe-4S] cluster</name>
        <dbReference type="ChEBI" id="CHEBI:49883"/>
    </cofactor>
</comment>
<feature type="domain" description="MTTase N-terminal" evidence="13">
    <location>
        <begin position="5"/>
        <end position="123"/>
    </location>
</feature>
<dbReference type="SFLD" id="SFLDS00029">
    <property type="entry name" value="Radical_SAM"/>
    <property type="match status" value="1"/>
</dbReference>
<dbReference type="Pfam" id="PF04055">
    <property type="entry name" value="Radical_SAM"/>
    <property type="match status" value="1"/>
</dbReference>
<dbReference type="InterPro" id="IPR020612">
    <property type="entry name" value="Methylthiotransferase_CS"/>
</dbReference>
<dbReference type="GO" id="GO:0046872">
    <property type="term" value="F:metal ion binding"/>
    <property type="evidence" value="ECO:0007669"/>
    <property type="project" value="UniProtKB-KW"/>
</dbReference>
<evidence type="ECO:0000259" key="14">
    <source>
        <dbReference type="PROSITE" id="PS51918"/>
    </source>
</evidence>
<dbReference type="CDD" id="cd01335">
    <property type="entry name" value="Radical_SAM"/>
    <property type="match status" value="1"/>
</dbReference>
<dbReference type="GO" id="GO:0051539">
    <property type="term" value="F:4 iron, 4 sulfur cluster binding"/>
    <property type="evidence" value="ECO:0007669"/>
    <property type="project" value="UniProtKB-KW"/>
</dbReference>
<keyword evidence="6" id="KW-0479">Metal-binding</keyword>
<keyword evidence="8" id="KW-0411">Iron-sulfur</keyword>
<dbReference type="FunFam" id="3.40.50.12160:FF:000003">
    <property type="entry name" value="CDK5 regulatory subunit-associated protein 1"/>
    <property type="match status" value="1"/>
</dbReference>
<dbReference type="GO" id="GO:0005829">
    <property type="term" value="C:cytosol"/>
    <property type="evidence" value="ECO:0007669"/>
    <property type="project" value="TreeGrafter"/>
</dbReference>
<evidence type="ECO:0000256" key="2">
    <source>
        <dbReference type="ARBA" id="ARBA00003234"/>
    </source>
</evidence>
<dbReference type="SFLD" id="SFLDG01061">
    <property type="entry name" value="methylthiotransferase"/>
    <property type="match status" value="1"/>
</dbReference>
<evidence type="ECO:0000313" key="15">
    <source>
        <dbReference type="EMBL" id="PIS15024.1"/>
    </source>
</evidence>
<sequence length="368" mass="42643">MNKKEAFFIKTYGCQANLADSERLANLLREVGLNSVDDVRSADWVIINSCAVRQSAENRVYGLVNNLEKLRINELTNLRIILTGCMLYHGLPYLKKRLPKVDYFVKTPDWLDFIKAHFGASRRRSRITNSVTEYMGYALVPIMEGCNNFCTYCVVPYARGREQSRPVEEIINEVKDLVKNGYRKVLLLGQNVNSYGSKSKIKTPFTALLTRLNEIEGLKKIAFLSSNPWDLTDDIIEAMALPKMSRYLHLPVQSGDKEILRKMNRKYTPLQYIELVKKIRDRIPDIKISTDIIVGFPGETKIQFRHTVDLCQKVGFVKAYVSMYSPRLQTAAYKLTDDIPYKEKKRRWQVLDELINKKRCFNLDRFDS</sequence>
<dbReference type="InterPro" id="IPR038135">
    <property type="entry name" value="Methylthiotransferase_N_sf"/>
</dbReference>
<dbReference type="SMART" id="SM00729">
    <property type="entry name" value="Elp3"/>
    <property type="match status" value="1"/>
</dbReference>
<dbReference type="PANTHER" id="PTHR43020:SF2">
    <property type="entry name" value="MITOCHONDRIAL TRNA METHYLTHIOTRANSFERASE CDK5RAP1"/>
    <property type="match status" value="1"/>
</dbReference>
<dbReference type="InterPro" id="IPR013848">
    <property type="entry name" value="Methylthiotransferase_N"/>
</dbReference>
<dbReference type="PROSITE" id="PS01278">
    <property type="entry name" value="MTTASE_RADICAL"/>
    <property type="match status" value="1"/>
</dbReference>
<evidence type="ECO:0000259" key="13">
    <source>
        <dbReference type="PROSITE" id="PS51449"/>
    </source>
</evidence>
<evidence type="ECO:0000256" key="11">
    <source>
        <dbReference type="ARBA" id="ARBA00080698"/>
    </source>
</evidence>
<evidence type="ECO:0000256" key="4">
    <source>
        <dbReference type="ARBA" id="ARBA00022679"/>
    </source>
</evidence>
<dbReference type="EC" id="2.8.4.3" evidence="9"/>
<keyword evidence="3" id="KW-0004">4Fe-4S</keyword>
<comment type="function">
    <text evidence="2">Catalyzes the methylthiolation of N6-(dimethylallyl)adenosine (i(6)A), leading to the formation of 2-methylthio-N6-(dimethylallyl)adenosine (ms(2)i(6)A) at position 37 in tRNAs that read codons beginning with uridine.</text>
</comment>
<dbReference type="FunFam" id="3.80.30.20:FF:000001">
    <property type="entry name" value="tRNA-2-methylthio-N(6)-dimethylallyladenosine synthase 2"/>
    <property type="match status" value="1"/>
</dbReference>
<proteinExistence type="predicted"/>
<dbReference type="AlphaFoldDB" id="A0A2H0WQT1"/>
<evidence type="ECO:0000256" key="1">
    <source>
        <dbReference type="ARBA" id="ARBA00001966"/>
    </source>
</evidence>
<dbReference type="PROSITE" id="PS51449">
    <property type="entry name" value="MTTASE_N"/>
    <property type="match status" value="1"/>
</dbReference>
<comment type="caution">
    <text evidence="15">The sequence shown here is derived from an EMBL/GenBank/DDBJ whole genome shotgun (WGS) entry which is preliminary data.</text>
</comment>
<dbReference type="InterPro" id="IPR006638">
    <property type="entry name" value="Elp3/MiaA/NifB-like_rSAM"/>
</dbReference>
<evidence type="ECO:0000256" key="8">
    <source>
        <dbReference type="ARBA" id="ARBA00023014"/>
    </source>
</evidence>
<gene>
    <name evidence="15" type="ORF">COT63_02185</name>
</gene>
<dbReference type="PANTHER" id="PTHR43020">
    <property type="entry name" value="CDK5 REGULATORY SUBUNIT-ASSOCIATED PROTEIN 1"/>
    <property type="match status" value="1"/>
</dbReference>
<protein>
    <recommendedName>
        <fullName evidence="10">tRNA-2-methylthio-N(6)-dimethylallyladenosine synthase</fullName>
        <ecNumber evidence="9">2.8.4.3</ecNumber>
    </recommendedName>
    <alternativeName>
        <fullName evidence="12">(Dimethylallyl)adenosine tRNA methylthiotransferase MiaB</fullName>
    </alternativeName>
    <alternativeName>
        <fullName evidence="11">tRNA-i(6)A37 methylthiotransferase</fullName>
    </alternativeName>
</protein>
<name>A0A2H0WQT1_9BACT</name>
<dbReference type="Pfam" id="PF00919">
    <property type="entry name" value="UPF0004"/>
    <property type="match status" value="1"/>
</dbReference>
<keyword evidence="7" id="KW-0408">Iron</keyword>
<dbReference type="GO" id="GO:0035597">
    <property type="term" value="F:tRNA-2-methylthio-N(6)-dimethylallyladenosine(37) synthase activity"/>
    <property type="evidence" value="ECO:0007669"/>
    <property type="project" value="UniProtKB-EC"/>
</dbReference>
<dbReference type="EMBL" id="PEZH01000042">
    <property type="protein sequence ID" value="PIS15024.1"/>
    <property type="molecule type" value="Genomic_DNA"/>
</dbReference>
<dbReference type="InterPro" id="IPR023404">
    <property type="entry name" value="rSAM_horseshoe"/>
</dbReference>
<dbReference type="Gene3D" id="3.40.50.12160">
    <property type="entry name" value="Methylthiotransferase, N-terminal domain"/>
    <property type="match status" value="1"/>
</dbReference>
<feature type="domain" description="Radical SAM core" evidence="14">
    <location>
        <begin position="132"/>
        <end position="364"/>
    </location>
</feature>
<evidence type="ECO:0000256" key="5">
    <source>
        <dbReference type="ARBA" id="ARBA00022691"/>
    </source>
</evidence>
<dbReference type="InterPro" id="IPR005839">
    <property type="entry name" value="Methylthiotransferase"/>
</dbReference>